<evidence type="ECO:0008006" key="6">
    <source>
        <dbReference type="Google" id="ProtNLM"/>
    </source>
</evidence>
<keyword evidence="1" id="KW-1133">Transmembrane helix</keyword>
<proteinExistence type="predicted"/>
<name>A0AB36NZV3_9FLAO</name>
<reference evidence="3 4" key="2">
    <citation type="submission" date="2016-11" db="EMBL/GenBank/DDBJ databases">
        <authorList>
            <person name="Varghese N."/>
            <person name="Submissions S."/>
        </authorList>
    </citation>
    <scope>NUCLEOTIDE SEQUENCE [LARGE SCALE GENOMIC DNA]</scope>
    <source>
        <strain evidence="3 4">DSM 6368</strain>
    </source>
</reference>
<feature type="transmembrane region" description="Helical" evidence="1">
    <location>
        <begin position="43"/>
        <end position="60"/>
    </location>
</feature>
<organism evidence="2 5">
    <name type="scientific">Flavobacterium pectinovorum</name>
    <dbReference type="NCBI Taxonomy" id="29533"/>
    <lineage>
        <taxon>Bacteria</taxon>
        <taxon>Pseudomonadati</taxon>
        <taxon>Bacteroidota</taxon>
        <taxon>Flavobacteriia</taxon>
        <taxon>Flavobacteriales</taxon>
        <taxon>Flavobacteriaceae</taxon>
        <taxon>Flavobacterium</taxon>
    </lineage>
</organism>
<evidence type="ECO:0000313" key="4">
    <source>
        <dbReference type="Proteomes" id="UP000184216"/>
    </source>
</evidence>
<keyword evidence="1" id="KW-0472">Membrane</keyword>
<dbReference type="EMBL" id="MUHB01000010">
    <property type="protein sequence ID" value="OXB04210.1"/>
    <property type="molecule type" value="Genomic_DNA"/>
</dbReference>
<sequence length="174" mass="20545">MITFESEYKNFNQRLFTLRNLAFLIEFGIYSSLIIFFNLSKFYTITIGLFLLAICGFIIINRSKSNVDLITFEENRIIINGETFNTKWLKSLNIKETSIEIQSSGSTRQGLRAAIFYLKIKNKKDNYIINSFETYSDEGIIQIFNEFKKFKDEKIIVDERLIILRIQEKIEKCQ</sequence>
<keyword evidence="1" id="KW-0812">Transmembrane</keyword>
<reference evidence="2 5" key="1">
    <citation type="submission" date="2016-11" db="EMBL/GenBank/DDBJ databases">
        <title>Whole genomes of Flavobacteriaceae.</title>
        <authorList>
            <person name="Stine C."/>
            <person name="Li C."/>
            <person name="Tadesse D."/>
        </authorList>
    </citation>
    <scope>NUCLEOTIDE SEQUENCE [LARGE SCALE GENOMIC DNA]</scope>
    <source>
        <strain evidence="2 5">ATCC 19366</strain>
    </source>
</reference>
<accession>A0AB36NZV3</accession>
<protein>
    <recommendedName>
        <fullName evidence="6">PH domain-containing protein</fullName>
    </recommendedName>
</protein>
<comment type="caution">
    <text evidence="2">The sequence shown here is derived from an EMBL/GenBank/DDBJ whole genome shotgun (WGS) entry which is preliminary data.</text>
</comment>
<dbReference type="Proteomes" id="UP000184216">
    <property type="component" value="Unassembled WGS sequence"/>
</dbReference>
<dbReference type="EMBL" id="FRBX01000001">
    <property type="protein sequence ID" value="SHL49103.1"/>
    <property type="molecule type" value="Genomic_DNA"/>
</dbReference>
<evidence type="ECO:0000313" key="5">
    <source>
        <dbReference type="Proteomes" id="UP000198431"/>
    </source>
</evidence>
<gene>
    <name evidence="2" type="ORF">B0A72_11940</name>
    <name evidence="3" type="ORF">SAMN05444387_0732</name>
</gene>
<evidence type="ECO:0000313" key="2">
    <source>
        <dbReference type="EMBL" id="OXB04210.1"/>
    </source>
</evidence>
<evidence type="ECO:0000313" key="3">
    <source>
        <dbReference type="EMBL" id="SHL49103.1"/>
    </source>
</evidence>
<dbReference type="AlphaFoldDB" id="A0AB36NZV3"/>
<feature type="transmembrane region" description="Helical" evidence="1">
    <location>
        <begin position="21"/>
        <end position="37"/>
    </location>
</feature>
<keyword evidence="4" id="KW-1185">Reference proteome</keyword>
<dbReference type="Proteomes" id="UP000198431">
    <property type="component" value="Unassembled WGS sequence"/>
</dbReference>
<dbReference type="RefSeq" id="WP_073393739.1">
    <property type="nucleotide sequence ID" value="NZ_FRBX01000001.1"/>
</dbReference>
<evidence type="ECO:0000256" key="1">
    <source>
        <dbReference type="SAM" id="Phobius"/>
    </source>
</evidence>